<dbReference type="PROSITE" id="PS51746">
    <property type="entry name" value="PPM_2"/>
    <property type="match status" value="1"/>
</dbReference>
<evidence type="ECO:0000313" key="4">
    <source>
        <dbReference type="Proteomes" id="UP000584325"/>
    </source>
</evidence>
<reference evidence="3 4" key="1">
    <citation type="submission" date="2020-08" db="EMBL/GenBank/DDBJ databases">
        <title>Genomic Encyclopedia of Type Strains, Phase III (KMG-III): the genomes of soil and plant-associated and newly described type strains.</title>
        <authorList>
            <person name="Whitman W."/>
        </authorList>
    </citation>
    <scope>NUCLEOTIDE SEQUENCE [LARGE SCALE GENOMIC DNA]</scope>
    <source>
        <strain evidence="3 4">CECT 7753</strain>
    </source>
</reference>
<dbReference type="EMBL" id="JACHXS010000003">
    <property type="protein sequence ID" value="MBB3221238.1"/>
    <property type="molecule type" value="Genomic_DNA"/>
</dbReference>
<evidence type="ECO:0000256" key="1">
    <source>
        <dbReference type="SAM" id="MobiDB-lite"/>
    </source>
</evidence>
<proteinExistence type="predicted"/>
<name>A0A7W5E9X4_9BURK</name>
<feature type="domain" description="PPM-type phosphatase" evidence="2">
    <location>
        <begin position="38"/>
        <end position="297"/>
    </location>
</feature>
<dbReference type="AlphaFoldDB" id="A0A7W5E9X4"/>
<dbReference type="Gene3D" id="3.60.40.10">
    <property type="entry name" value="PPM-type phosphatase domain"/>
    <property type="match status" value="1"/>
</dbReference>
<comment type="caution">
    <text evidence="3">The sequence shown here is derived from an EMBL/GenBank/DDBJ whole genome shotgun (WGS) entry which is preliminary data.</text>
</comment>
<dbReference type="Proteomes" id="UP000584325">
    <property type="component" value="Unassembled WGS sequence"/>
</dbReference>
<dbReference type="Pfam" id="PF13672">
    <property type="entry name" value="PP2C_2"/>
    <property type="match status" value="1"/>
</dbReference>
<accession>A0A7W5E9X4</accession>
<dbReference type="SUPFAM" id="SSF81606">
    <property type="entry name" value="PP2C-like"/>
    <property type="match status" value="1"/>
</dbReference>
<dbReference type="GO" id="GO:0004722">
    <property type="term" value="F:protein serine/threonine phosphatase activity"/>
    <property type="evidence" value="ECO:0007669"/>
    <property type="project" value="UniProtKB-EC"/>
</dbReference>
<dbReference type="EC" id="3.1.3.16" evidence="3"/>
<evidence type="ECO:0000259" key="2">
    <source>
        <dbReference type="PROSITE" id="PS51746"/>
    </source>
</evidence>
<protein>
    <submittedName>
        <fullName evidence="3">Protein phosphatase</fullName>
        <ecNumber evidence="3">3.1.3.16</ecNumber>
    </submittedName>
</protein>
<dbReference type="InterPro" id="IPR001932">
    <property type="entry name" value="PPM-type_phosphatase-like_dom"/>
</dbReference>
<feature type="region of interest" description="Disordered" evidence="1">
    <location>
        <begin position="1"/>
        <end position="33"/>
    </location>
</feature>
<gene>
    <name evidence="3" type="ORF">FHS02_002045</name>
</gene>
<keyword evidence="3" id="KW-0378">Hydrolase</keyword>
<dbReference type="CDD" id="cd00143">
    <property type="entry name" value="PP2Cc"/>
    <property type="match status" value="1"/>
</dbReference>
<sequence length="319" mass="33734">MPDTCRPLSSEQETRGHVPESRTGPSVPQAPDGRLVMRASGATDAGPVRRHNEDRFLIDAALGLAAVADGMGGHAEGEAASAGALAALARGLAEAEEQTTGEAAAQVPYAVPVADTEATDIDPRWHRMVRLRHAVAGANAALYRENRARGHAEGQGMGSTLTGLQFRPELGAFVSFHVGDSRLYRCRDGVLVQLTRDQTAYQRALESGATGTLPPANLLLQAVGPAAAVDPELALHEAREGDLLLLCSDGLHGWVPHRQIEALLCRRGSLHTACAALLELGRQYASRDNVTAVLVRFDGARSPVQKKMRSSASNRAGIA</sequence>
<dbReference type="RefSeq" id="WP_217496919.1">
    <property type="nucleotide sequence ID" value="NZ_CP040017.1"/>
</dbReference>
<evidence type="ECO:0000313" key="3">
    <source>
        <dbReference type="EMBL" id="MBB3221238.1"/>
    </source>
</evidence>
<dbReference type="SMART" id="SM00331">
    <property type="entry name" value="PP2C_SIG"/>
    <property type="match status" value="1"/>
</dbReference>
<dbReference type="SMART" id="SM00332">
    <property type="entry name" value="PP2Cc"/>
    <property type="match status" value="1"/>
</dbReference>
<dbReference type="InterPro" id="IPR036457">
    <property type="entry name" value="PPM-type-like_dom_sf"/>
</dbReference>
<organism evidence="3 4">
    <name type="scientific">Pseudoduganella umbonata</name>
    <dbReference type="NCBI Taxonomy" id="864828"/>
    <lineage>
        <taxon>Bacteria</taxon>
        <taxon>Pseudomonadati</taxon>
        <taxon>Pseudomonadota</taxon>
        <taxon>Betaproteobacteria</taxon>
        <taxon>Burkholderiales</taxon>
        <taxon>Oxalobacteraceae</taxon>
        <taxon>Telluria group</taxon>
        <taxon>Pseudoduganella</taxon>
    </lineage>
</organism>